<keyword evidence="3" id="KW-0808">Transferase</keyword>
<evidence type="ECO:0000256" key="4">
    <source>
        <dbReference type="ARBA" id="ARBA00022741"/>
    </source>
</evidence>
<dbReference type="AlphaFoldDB" id="A0AAU9IS16"/>
<dbReference type="InterPro" id="IPR000719">
    <property type="entry name" value="Prot_kinase_dom"/>
</dbReference>
<evidence type="ECO:0000256" key="1">
    <source>
        <dbReference type="ARBA" id="ARBA00012513"/>
    </source>
</evidence>
<dbReference type="PANTHER" id="PTHR43671:SF98">
    <property type="entry name" value="SERINE_THREONINE-PROTEIN KINASE NEK11"/>
    <property type="match status" value="1"/>
</dbReference>
<dbReference type="PROSITE" id="PS50011">
    <property type="entry name" value="PROTEIN_KINASE_DOM"/>
    <property type="match status" value="1"/>
</dbReference>
<evidence type="ECO:0000256" key="2">
    <source>
        <dbReference type="ARBA" id="ARBA00022527"/>
    </source>
</evidence>
<keyword evidence="6" id="KW-0067">ATP-binding</keyword>
<evidence type="ECO:0000313" key="10">
    <source>
        <dbReference type="EMBL" id="CAG9317617.1"/>
    </source>
</evidence>
<keyword evidence="5" id="KW-0418">Kinase</keyword>
<feature type="domain" description="Protein kinase" evidence="9">
    <location>
        <begin position="1"/>
        <end position="270"/>
    </location>
</feature>
<evidence type="ECO:0000256" key="5">
    <source>
        <dbReference type="ARBA" id="ARBA00022777"/>
    </source>
</evidence>
<organism evidence="10 11">
    <name type="scientific">Blepharisma stoltei</name>
    <dbReference type="NCBI Taxonomy" id="1481888"/>
    <lineage>
        <taxon>Eukaryota</taxon>
        <taxon>Sar</taxon>
        <taxon>Alveolata</taxon>
        <taxon>Ciliophora</taxon>
        <taxon>Postciliodesmatophora</taxon>
        <taxon>Heterotrichea</taxon>
        <taxon>Heterotrichida</taxon>
        <taxon>Blepharismidae</taxon>
        <taxon>Blepharisma</taxon>
    </lineage>
</organism>
<dbReference type="SUPFAM" id="SSF56112">
    <property type="entry name" value="Protein kinase-like (PK-like)"/>
    <property type="match status" value="1"/>
</dbReference>
<dbReference type="CDD" id="cd14014">
    <property type="entry name" value="STKc_PknB_like"/>
    <property type="match status" value="1"/>
</dbReference>
<name>A0AAU9IS16_9CILI</name>
<dbReference type="Gene3D" id="1.10.510.10">
    <property type="entry name" value="Transferase(Phosphotransferase) domain 1"/>
    <property type="match status" value="1"/>
</dbReference>
<dbReference type="PANTHER" id="PTHR43671">
    <property type="entry name" value="SERINE/THREONINE-PROTEIN KINASE NEK"/>
    <property type="match status" value="1"/>
</dbReference>
<dbReference type="GO" id="GO:0004674">
    <property type="term" value="F:protein serine/threonine kinase activity"/>
    <property type="evidence" value="ECO:0007669"/>
    <property type="project" value="UniProtKB-KW"/>
</dbReference>
<comment type="catalytic activity">
    <reaction evidence="7">
        <text>L-threonyl-[protein] + ATP = O-phospho-L-threonyl-[protein] + ADP + H(+)</text>
        <dbReference type="Rhea" id="RHEA:46608"/>
        <dbReference type="Rhea" id="RHEA-COMP:11060"/>
        <dbReference type="Rhea" id="RHEA-COMP:11605"/>
        <dbReference type="ChEBI" id="CHEBI:15378"/>
        <dbReference type="ChEBI" id="CHEBI:30013"/>
        <dbReference type="ChEBI" id="CHEBI:30616"/>
        <dbReference type="ChEBI" id="CHEBI:61977"/>
        <dbReference type="ChEBI" id="CHEBI:456216"/>
        <dbReference type="EC" id="2.7.11.1"/>
    </reaction>
</comment>
<keyword evidence="11" id="KW-1185">Reference proteome</keyword>
<proteinExistence type="predicted"/>
<dbReference type="InterPro" id="IPR011009">
    <property type="entry name" value="Kinase-like_dom_sf"/>
</dbReference>
<evidence type="ECO:0000256" key="3">
    <source>
        <dbReference type="ARBA" id="ARBA00022679"/>
    </source>
</evidence>
<evidence type="ECO:0000256" key="6">
    <source>
        <dbReference type="ARBA" id="ARBA00022840"/>
    </source>
</evidence>
<protein>
    <recommendedName>
        <fullName evidence="1">non-specific serine/threonine protein kinase</fullName>
        <ecNumber evidence="1">2.7.11.1</ecNumber>
    </recommendedName>
</protein>
<keyword evidence="4" id="KW-0547">Nucleotide-binding</keyword>
<comment type="catalytic activity">
    <reaction evidence="8">
        <text>L-seryl-[protein] + ATP = O-phospho-L-seryl-[protein] + ADP + H(+)</text>
        <dbReference type="Rhea" id="RHEA:17989"/>
        <dbReference type="Rhea" id="RHEA-COMP:9863"/>
        <dbReference type="Rhea" id="RHEA-COMP:11604"/>
        <dbReference type="ChEBI" id="CHEBI:15378"/>
        <dbReference type="ChEBI" id="CHEBI:29999"/>
        <dbReference type="ChEBI" id="CHEBI:30616"/>
        <dbReference type="ChEBI" id="CHEBI:83421"/>
        <dbReference type="ChEBI" id="CHEBI:456216"/>
        <dbReference type="EC" id="2.7.11.1"/>
    </reaction>
</comment>
<dbReference type="EMBL" id="CAJZBQ010000018">
    <property type="protein sequence ID" value="CAG9317617.1"/>
    <property type="molecule type" value="Genomic_DNA"/>
</dbReference>
<dbReference type="GO" id="GO:0005634">
    <property type="term" value="C:nucleus"/>
    <property type="evidence" value="ECO:0007669"/>
    <property type="project" value="TreeGrafter"/>
</dbReference>
<comment type="caution">
    <text evidence="10">The sequence shown here is derived from an EMBL/GenBank/DDBJ whole genome shotgun (WGS) entry which is preliminary data.</text>
</comment>
<evidence type="ECO:0000256" key="8">
    <source>
        <dbReference type="ARBA" id="ARBA00048679"/>
    </source>
</evidence>
<reference evidence="10" key="1">
    <citation type="submission" date="2021-09" db="EMBL/GenBank/DDBJ databases">
        <authorList>
            <consortium name="AG Swart"/>
            <person name="Singh M."/>
            <person name="Singh A."/>
            <person name="Seah K."/>
            <person name="Emmerich C."/>
        </authorList>
    </citation>
    <scope>NUCLEOTIDE SEQUENCE</scope>
    <source>
        <strain evidence="10">ATCC30299</strain>
    </source>
</reference>
<evidence type="ECO:0000256" key="7">
    <source>
        <dbReference type="ARBA" id="ARBA00047899"/>
    </source>
</evidence>
<dbReference type="SMART" id="SM00220">
    <property type="entry name" value="S_TKc"/>
    <property type="match status" value="1"/>
</dbReference>
<dbReference type="GO" id="GO:0005524">
    <property type="term" value="F:ATP binding"/>
    <property type="evidence" value="ECO:0007669"/>
    <property type="project" value="UniProtKB-KW"/>
</dbReference>
<dbReference type="EC" id="2.7.11.1" evidence="1"/>
<keyword evidence="2" id="KW-0723">Serine/threonine-protein kinase</keyword>
<dbReference type="Proteomes" id="UP001162131">
    <property type="component" value="Unassembled WGS sequence"/>
</dbReference>
<dbReference type="InterPro" id="IPR050660">
    <property type="entry name" value="NEK_Ser/Thr_kinase"/>
</dbReference>
<sequence>MYFKLFDERGILKSKSKVEISVVSFKGWSQKSNYPKYAVKKKFLVNATRGKHEVEIMQQVNKLHPWTVKLYDSEFDDNGIYYILMEYCPKGDLRKFIRENKSLNQNPPYDILVRYFLNLADIVMVLHSNNIWHRDIKPDNIFRTEDGELRLGDWGVSKWYTNGDLDFVYHTITGTQPYMSPELESRKKHKRHSVSSPDSDDIWALGQTFYEMCTFERVNYASDIHFSIYSEMDRRNYPESFAELISGMLKPDLLSRWKIRNVWDQLMTIINTINIQPMYKKNDEGGEEEMNLPEDTENNIFESETCSIRKLEFTSIKRIIDIKKEDFQLSVTSYSVASINASIEQTVSSEKTQEILKVPNDRSMAFKTLEIIDENPEIVNGKPGISDKKSEKETMDTYYNPNAEEQVFQNAETGSNLAESIVQTVKIATKIFKDIVPDLPNETVLSFLATLYKENEIKLICPICNADSWVKLSPKNWKPYKIKCKSCRSNFCSFCLYGGSHRKCPDYQNLLTGIWKSTKHPKPKPLKII</sequence>
<dbReference type="Pfam" id="PF00069">
    <property type="entry name" value="Pkinase"/>
    <property type="match status" value="1"/>
</dbReference>
<gene>
    <name evidence="10" type="ORF">BSTOLATCC_MIC18860</name>
</gene>
<evidence type="ECO:0000313" key="11">
    <source>
        <dbReference type="Proteomes" id="UP001162131"/>
    </source>
</evidence>
<evidence type="ECO:0000259" key="9">
    <source>
        <dbReference type="PROSITE" id="PS50011"/>
    </source>
</evidence>
<accession>A0AAU9IS16</accession>